<feature type="domain" description="Cyclin C-terminal" evidence="1">
    <location>
        <begin position="17"/>
        <end position="148"/>
    </location>
</feature>
<proteinExistence type="predicted"/>
<dbReference type="AlphaFoldDB" id="A0A2J8ACF4"/>
<dbReference type="SMART" id="SM01332">
    <property type="entry name" value="Cyclin_C"/>
    <property type="match status" value="1"/>
</dbReference>
<accession>A0A2J8ACF4</accession>
<keyword evidence="3" id="KW-1185">Reference proteome</keyword>
<dbReference type="Pfam" id="PF02984">
    <property type="entry name" value="Cyclin_C"/>
    <property type="match status" value="1"/>
</dbReference>
<reference evidence="2 3" key="1">
    <citation type="journal article" date="2017" name="Mol. Biol. Evol.">
        <title>The 4-celled Tetrabaena socialis nuclear genome reveals the essential components for genetic control of cell number at the origin of multicellularity in the volvocine lineage.</title>
        <authorList>
            <person name="Featherston J."/>
            <person name="Arakaki Y."/>
            <person name="Hanschen E.R."/>
            <person name="Ferris P.J."/>
            <person name="Michod R.E."/>
            <person name="Olson B.J.S.C."/>
            <person name="Nozaki H."/>
            <person name="Durand P.M."/>
        </authorList>
    </citation>
    <scope>NUCLEOTIDE SEQUENCE [LARGE SCALE GENOMIC DNA]</scope>
    <source>
        <strain evidence="2 3">NIES-571</strain>
    </source>
</reference>
<dbReference type="InterPro" id="IPR036915">
    <property type="entry name" value="Cyclin-like_sf"/>
</dbReference>
<organism evidence="2 3">
    <name type="scientific">Tetrabaena socialis</name>
    <dbReference type="NCBI Taxonomy" id="47790"/>
    <lineage>
        <taxon>Eukaryota</taxon>
        <taxon>Viridiplantae</taxon>
        <taxon>Chlorophyta</taxon>
        <taxon>core chlorophytes</taxon>
        <taxon>Chlorophyceae</taxon>
        <taxon>CS clade</taxon>
        <taxon>Chlamydomonadales</taxon>
        <taxon>Tetrabaenaceae</taxon>
        <taxon>Tetrabaena</taxon>
    </lineage>
</organism>
<dbReference type="InterPro" id="IPR004367">
    <property type="entry name" value="Cyclin_C-dom"/>
</dbReference>
<sequence length="201" mass="21353">MCVGRVLFTLSFQLAVPTPFRFLHYLLQLSPLPPHPLEALSVRRMAEALLELTLLETPFLRHPPSHVASTAVYLALGLVRYHDGLAGVVVLSGASPVALGGLVKDLSTVLDHEANQPQPCALLSRYKSWEELHGRQAREVAAATAAAAAPRMVAPPPWPASYTAPSAGHAGAASSTCPLERCIINLSAMSSLSLTTKAECC</sequence>
<comment type="caution">
    <text evidence="2">The sequence shown here is derived from an EMBL/GenBank/DDBJ whole genome shotgun (WGS) entry which is preliminary data.</text>
</comment>
<evidence type="ECO:0000259" key="1">
    <source>
        <dbReference type="SMART" id="SM01332"/>
    </source>
</evidence>
<dbReference type="EMBL" id="PGGS01000064">
    <property type="protein sequence ID" value="PNH10187.1"/>
    <property type="molecule type" value="Genomic_DNA"/>
</dbReference>
<evidence type="ECO:0000313" key="3">
    <source>
        <dbReference type="Proteomes" id="UP000236333"/>
    </source>
</evidence>
<evidence type="ECO:0000313" key="2">
    <source>
        <dbReference type="EMBL" id="PNH10187.1"/>
    </source>
</evidence>
<protein>
    <recommendedName>
        <fullName evidence="1">Cyclin C-terminal domain-containing protein</fullName>
    </recommendedName>
</protein>
<dbReference type="SUPFAM" id="SSF47954">
    <property type="entry name" value="Cyclin-like"/>
    <property type="match status" value="1"/>
</dbReference>
<name>A0A2J8ACF4_9CHLO</name>
<gene>
    <name evidence="2" type="ORF">TSOC_003120</name>
</gene>
<dbReference type="Proteomes" id="UP000236333">
    <property type="component" value="Unassembled WGS sequence"/>
</dbReference>
<dbReference type="Gene3D" id="1.10.472.10">
    <property type="entry name" value="Cyclin-like"/>
    <property type="match status" value="1"/>
</dbReference>